<dbReference type="EMBL" id="JAVDSG010000001">
    <property type="protein sequence ID" value="MDR6593417.1"/>
    <property type="molecule type" value="Genomic_DNA"/>
</dbReference>
<gene>
    <name evidence="2" type="ORF">J2S66_001801</name>
</gene>
<evidence type="ECO:0000259" key="1">
    <source>
        <dbReference type="Pfam" id="PF13649"/>
    </source>
</evidence>
<dbReference type="SUPFAM" id="SSF53335">
    <property type="entry name" value="S-adenosyl-L-methionine-dependent methyltransferases"/>
    <property type="match status" value="1"/>
</dbReference>
<feature type="domain" description="Methyltransferase" evidence="1">
    <location>
        <begin position="43"/>
        <end position="141"/>
    </location>
</feature>
<dbReference type="CDD" id="cd02440">
    <property type="entry name" value="AdoMet_MTases"/>
    <property type="match status" value="1"/>
</dbReference>
<dbReference type="InterPro" id="IPR029063">
    <property type="entry name" value="SAM-dependent_MTases_sf"/>
</dbReference>
<dbReference type="Proteomes" id="UP001268819">
    <property type="component" value="Unassembled WGS sequence"/>
</dbReference>
<reference evidence="2 3" key="1">
    <citation type="submission" date="2023-07" db="EMBL/GenBank/DDBJ databases">
        <title>Sequencing the genomes of 1000 actinobacteria strains.</title>
        <authorList>
            <person name="Klenk H.-P."/>
        </authorList>
    </citation>
    <scope>NUCLEOTIDE SEQUENCE [LARGE SCALE GENOMIC DNA]</scope>
    <source>
        <strain evidence="2 3">DSM 43749</strain>
    </source>
</reference>
<protein>
    <submittedName>
        <fullName evidence="2">SAM-dependent methyltransferase</fullName>
    </submittedName>
</protein>
<keyword evidence="3" id="KW-1185">Reference proteome</keyword>
<accession>A0ABU1PRZ8</accession>
<dbReference type="InterPro" id="IPR041698">
    <property type="entry name" value="Methyltransf_25"/>
</dbReference>
<dbReference type="GO" id="GO:0032259">
    <property type="term" value="P:methylation"/>
    <property type="evidence" value="ECO:0007669"/>
    <property type="project" value="UniProtKB-KW"/>
</dbReference>
<evidence type="ECO:0000313" key="3">
    <source>
        <dbReference type="Proteomes" id="UP001268819"/>
    </source>
</evidence>
<dbReference type="GO" id="GO:0008168">
    <property type="term" value="F:methyltransferase activity"/>
    <property type="evidence" value="ECO:0007669"/>
    <property type="project" value="UniProtKB-KW"/>
</dbReference>
<organism evidence="2 3">
    <name type="scientific">Saccharothrix longispora</name>
    <dbReference type="NCBI Taxonomy" id="33920"/>
    <lineage>
        <taxon>Bacteria</taxon>
        <taxon>Bacillati</taxon>
        <taxon>Actinomycetota</taxon>
        <taxon>Actinomycetes</taxon>
        <taxon>Pseudonocardiales</taxon>
        <taxon>Pseudonocardiaceae</taxon>
        <taxon>Saccharothrix</taxon>
    </lineage>
</organism>
<keyword evidence="2" id="KW-0808">Transferase</keyword>
<keyword evidence="2" id="KW-0489">Methyltransferase</keyword>
<name>A0ABU1PRZ8_9PSEU</name>
<sequence>MTTTAPPDGTGTSTREPVAAEAVFLAAHSSLLAPLRVRPGDVVADVGPGAGAVTVVPARGVGDTGRVHAVDNDPAMLDAVLRSAREAGVRDRVRPVLHDLDDGPPLLEEAVRAVWSAACVHHTRDWGAAVAGLAGLLRLGGTLCLVEGGLPARCLPWDVGVGRPGLEVRLDEAHNRWFTAWSEARPGRVRRTGGWPDLLTDAGLTGVTSRSALVDVPAPLPGNVRDVVLGELAARVDRARPHLADEDVAAWSHLLDPADPAWLGRRADLALLTALTAHRGRAPHPGPTGGPAT</sequence>
<comment type="caution">
    <text evidence="2">The sequence shown here is derived from an EMBL/GenBank/DDBJ whole genome shotgun (WGS) entry which is preliminary data.</text>
</comment>
<dbReference type="Gene3D" id="3.40.50.150">
    <property type="entry name" value="Vaccinia Virus protein VP39"/>
    <property type="match status" value="1"/>
</dbReference>
<evidence type="ECO:0000313" key="2">
    <source>
        <dbReference type="EMBL" id="MDR6593417.1"/>
    </source>
</evidence>
<dbReference type="Pfam" id="PF13649">
    <property type="entry name" value="Methyltransf_25"/>
    <property type="match status" value="1"/>
</dbReference>
<proteinExistence type="predicted"/>
<dbReference type="RefSeq" id="WP_310306107.1">
    <property type="nucleotide sequence ID" value="NZ_BAAAXB010000001.1"/>
</dbReference>